<dbReference type="AlphaFoldDB" id="A0A152A9K6"/>
<keyword evidence="6 12" id="KW-0436">Ligase</keyword>
<evidence type="ECO:0000256" key="6">
    <source>
        <dbReference type="ARBA" id="ARBA00022598"/>
    </source>
</evidence>
<dbReference type="GO" id="GO:0006438">
    <property type="term" value="P:valyl-tRNA aminoacylation"/>
    <property type="evidence" value="ECO:0007669"/>
    <property type="project" value="InterPro"/>
</dbReference>
<keyword evidence="8 12" id="KW-0067">ATP-binding</keyword>
<comment type="subunit">
    <text evidence="3">Monomer.</text>
</comment>
<evidence type="ECO:0000256" key="1">
    <source>
        <dbReference type="ARBA" id="ARBA00004496"/>
    </source>
</evidence>
<comment type="subcellular location">
    <subcellularLocation>
        <location evidence="1">Cytoplasm</location>
    </subcellularLocation>
</comment>
<dbReference type="InterPro" id="IPR013155">
    <property type="entry name" value="M/V/L/I-tRNA-synth_anticd-bd"/>
</dbReference>
<dbReference type="InterPro" id="IPR001412">
    <property type="entry name" value="aa-tRNA-synth_I_CS"/>
</dbReference>
<dbReference type="GO" id="GO:0005829">
    <property type="term" value="C:cytosol"/>
    <property type="evidence" value="ECO:0007669"/>
    <property type="project" value="TreeGrafter"/>
</dbReference>
<dbReference type="InterPro" id="IPR009080">
    <property type="entry name" value="tRNAsynth_Ia_anticodon-bd"/>
</dbReference>
<comment type="caution">
    <text evidence="15">The sequence shown here is derived from an EMBL/GenBank/DDBJ whole genome shotgun (WGS) entry which is preliminary data.</text>
</comment>
<evidence type="ECO:0000259" key="14">
    <source>
        <dbReference type="Pfam" id="PF08264"/>
    </source>
</evidence>
<keyword evidence="5" id="KW-0963">Cytoplasm</keyword>
<feature type="domain" description="Aminoacyl-tRNA synthetase class Ia" evidence="13">
    <location>
        <begin position="48"/>
        <end position="676"/>
    </location>
</feature>
<reference evidence="15 16" key="1">
    <citation type="submission" date="2015-12" db="EMBL/GenBank/DDBJ databases">
        <title>Dictyostelia acquired genes for synthesis and detection of signals that induce cell-type specialization by lateral gene transfer from prokaryotes.</title>
        <authorList>
            <person name="Gloeckner G."/>
            <person name="Schaap P."/>
        </authorList>
    </citation>
    <scope>NUCLEOTIDE SEQUENCE [LARGE SCALE GENOMIC DNA]</scope>
    <source>
        <strain evidence="15 16">TK</strain>
    </source>
</reference>
<dbReference type="InterPro" id="IPR014729">
    <property type="entry name" value="Rossmann-like_a/b/a_fold"/>
</dbReference>
<dbReference type="Gene3D" id="1.10.730.10">
    <property type="entry name" value="Isoleucyl-tRNA Synthetase, Domain 1"/>
    <property type="match status" value="1"/>
</dbReference>
<dbReference type="EMBL" id="LODT01000001">
    <property type="protein sequence ID" value="KYR02811.1"/>
    <property type="molecule type" value="Genomic_DNA"/>
</dbReference>
<evidence type="ECO:0000256" key="8">
    <source>
        <dbReference type="ARBA" id="ARBA00022840"/>
    </source>
</evidence>
<evidence type="ECO:0000256" key="9">
    <source>
        <dbReference type="ARBA" id="ARBA00022917"/>
    </source>
</evidence>
<keyword evidence="16" id="KW-1185">Reference proteome</keyword>
<evidence type="ECO:0000256" key="12">
    <source>
        <dbReference type="RuleBase" id="RU363035"/>
    </source>
</evidence>
<dbReference type="NCBIfam" id="TIGR00422">
    <property type="entry name" value="valS"/>
    <property type="match status" value="1"/>
</dbReference>
<evidence type="ECO:0000256" key="5">
    <source>
        <dbReference type="ARBA" id="ARBA00022490"/>
    </source>
</evidence>
<dbReference type="CDD" id="cd00817">
    <property type="entry name" value="ValRS_core"/>
    <property type="match status" value="1"/>
</dbReference>
<dbReference type="InterPro" id="IPR002300">
    <property type="entry name" value="aa-tRNA-synth_Ia"/>
</dbReference>
<comment type="similarity">
    <text evidence="2 12">Belongs to the class-I aminoacyl-tRNA synthetase family.</text>
</comment>
<dbReference type="NCBIfam" id="NF004349">
    <property type="entry name" value="PRK05729.1"/>
    <property type="match status" value="1"/>
</dbReference>
<dbReference type="GO" id="GO:0005524">
    <property type="term" value="F:ATP binding"/>
    <property type="evidence" value="ECO:0007669"/>
    <property type="project" value="UniProtKB-KW"/>
</dbReference>
<keyword evidence="10 12" id="KW-0030">Aminoacyl-tRNA synthetase</keyword>
<evidence type="ECO:0000256" key="10">
    <source>
        <dbReference type="ARBA" id="ARBA00023146"/>
    </source>
</evidence>
<dbReference type="InterPro" id="IPR009008">
    <property type="entry name" value="Val/Leu/Ile-tRNA-synth_edit"/>
</dbReference>
<dbReference type="STRING" id="361077.A0A152A9K6"/>
<dbReference type="InParanoid" id="A0A152A9K6"/>
<dbReference type="FunFam" id="3.40.50.620:FF:000032">
    <property type="entry name" value="Valine--tRNA ligase"/>
    <property type="match status" value="1"/>
</dbReference>
<evidence type="ECO:0000256" key="3">
    <source>
        <dbReference type="ARBA" id="ARBA00011245"/>
    </source>
</evidence>
<proteinExistence type="inferred from homology"/>
<dbReference type="FunFam" id="3.40.50.620:FF:000078">
    <property type="entry name" value="Valine--tRNA ligase, mitochondrial"/>
    <property type="match status" value="1"/>
</dbReference>
<dbReference type="InterPro" id="IPR033705">
    <property type="entry name" value="Anticodon_Ia_Val"/>
</dbReference>
<dbReference type="PRINTS" id="PR00986">
    <property type="entry name" value="TRNASYNTHVAL"/>
</dbReference>
<dbReference type="GO" id="GO:0002161">
    <property type="term" value="F:aminoacyl-tRNA deacylase activity"/>
    <property type="evidence" value="ECO:0007669"/>
    <property type="project" value="InterPro"/>
</dbReference>
<dbReference type="OrthoDB" id="629407at2759"/>
<accession>A0A152A9K6</accession>
<dbReference type="InterPro" id="IPR002303">
    <property type="entry name" value="Valyl-tRNA_ligase"/>
</dbReference>
<dbReference type="SUPFAM" id="SSF47323">
    <property type="entry name" value="Anticodon-binding domain of a subclass of class I aminoacyl-tRNA synthetases"/>
    <property type="match status" value="1"/>
</dbReference>
<gene>
    <name evidence="15" type="ORF">DLAC_00277</name>
</gene>
<feature type="domain" description="Methionyl/Valyl/Leucyl/Isoleucyl-tRNA synthetase anticodon-binding" evidence="14">
    <location>
        <begin position="725"/>
        <end position="865"/>
    </location>
</feature>
<dbReference type="EC" id="6.1.1.9" evidence="4"/>
<evidence type="ECO:0000313" key="15">
    <source>
        <dbReference type="EMBL" id="KYR02811.1"/>
    </source>
</evidence>
<evidence type="ECO:0000259" key="13">
    <source>
        <dbReference type="Pfam" id="PF00133"/>
    </source>
</evidence>
<keyword evidence="7 12" id="KW-0547">Nucleotide-binding</keyword>
<dbReference type="PANTHER" id="PTHR11946:SF57">
    <property type="entry name" value="VALINE--TRNA LIGASE, MITOCHONDRIAL-RELATED"/>
    <property type="match status" value="1"/>
</dbReference>
<dbReference type="Proteomes" id="UP000076078">
    <property type="component" value="Unassembled WGS sequence"/>
</dbReference>
<evidence type="ECO:0000256" key="2">
    <source>
        <dbReference type="ARBA" id="ARBA00005594"/>
    </source>
</evidence>
<evidence type="ECO:0000313" key="16">
    <source>
        <dbReference type="Proteomes" id="UP000076078"/>
    </source>
</evidence>
<evidence type="ECO:0000256" key="11">
    <source>
        <dbReference type="ARBA" id="ARBA00029936"/>
    </source>
</evidence>
<evidence type="ECO:0000256" key="4">
    <source>
        <dbReference type="ARBA" id="ARBA00013169"/>
    </source>
</evidence>
<evidence type="ECO:0000256" key="7">
    <source>
        <dbReference type="ARBA" id="ARBA00022741"/>
    </source>
</evidence>
<organism evidence="15 16">
    <name type="scientific">Tieghemostelium lacteum</name>
    <name type="common">Slime mold</name>
    <name type="synonym">Dictyostelium lacteum</name>
    <dbReference type="NCBI Taxonomy" id="361077"/>
    <lineage>
        <taxon>Eukaryota</taxon>
        <taxon>Amoebozoa</taxon>
        <taxon>Evosea</taxon>
        <taxon>Eumycetozoa</taxon>
        <taxon>Dictyostelia</taxon>
        <taxon>Dictyosteliales</taxon>
        <taxon>Raperosteliaceae</taxon>
        <taxon>Tieghemostelium</taxon>
    </lineage>
</organism>
<dbReference type="FunCoup" id="A0A152A9K6">
    <property type="interactions" value="44"/>
</dbReference>
<dbReference type="OMA" id="RQWYIRN"/>
<dbReference type="HAMAP" id="MF_02004">
    <property type="entry name" value="Val_tRNA_synth_type1"/>
    <property type="match status" value="1"/>
</dbReference>
<dbReference type="SUPFAM" id="SSF52374">
    <property type="entry name" value="Nucleotidylyl transferase"/>
    <property type="match status" value="1"/>
</dbReference>
<dbReference type="PANTHER" id="PTHR11946">
    <property type="entry name" value="VALYL-TRNA SYNTHETASES"/>
    <property type="match status" value="1"/>
</dbReference>
<dbReference type="Gene3D" id="3.40.50.620">
    <property type="entry name" value="HUPs"/>
    <property type="match status" value="2"/>
</dbReference>
<dbReference type="CDD" id="cd07962">
    <property type="entry name" value="Anticodon_Ia_Val"/>
    <property type="match status" value="1"/>
</dbReference>
<name>A0A152A9K6_TIELA</name>
<dbReference type="GO" id="GO:0004832">
    <property type="term" value="F:valine-tRNA ligase activity"/>
    <property type="evidence" value="ECO:0007669"/>
    <property type="project" value="UniProtKB-EC"/>
</dbReference>
<dbReference type="PROSITE" id="PS00178">
    <property type="entry name" value="AA_TRNA_LIGASE_I"/>
    <property type="match status" value="1"/>
</dbReference>
<protein>
    <recommendedName>
        <fullName evidence="4">valine--tRNA ligase</fullName>
        <ecNumber evidence="4">6.1.1.9</ecNumber>
    </recommendedName>
    <alternativeName>
        <fullName evidence="11">Valyl-tRNA synthetase</fullName>
    </alternativeName>
</protein>
<keyword evidence="9 12" id="KW-0648">Protein biosynthesis</keyword>
<dbReference type="Pfam" id="PF08264">
    <property type="entry name" value="Anticodon_1"/>
    <property type="match status" value="1"/>
</dbReference>
<dbReference type="Pfam" id="PF00133">
    <property type="entry name" value="tRNA-synt_1"/>
    <property type="match status" value="1"/>
</dbReference>
<sequence length="1001" mass="116314">MNNIISRSILIKSLSKRCYSSGQKNSNIISLDAFKTSFDSKVVEENKYQFWENNDLFKPKSRRENASRFSLVLPPPNITGSLHIGHALTNTIQDIVVRYQRMMGNEVLWVPGLDHSGIATQVVVEKEIKSRFNKSRYDLGKDKFIQQVFEWNKEYSTIINNQLRMTGSSLDWSRSVFTLDKQRDNAVKEAFVRLFDQGLIYRSTRLVNWCPQLQSVISDIEVDHMTIEKPTQLKLKTREKTIEVGVIYNIRYKVIQNDGEEVLDDLIVSTTRPETIFGDTAVAIHPQDARYLKYHNRKVQHPFLPKQLPIVLDSILVDMKLGTGVVKITPAHDFNDYQCSQRHNLEQINILNSNGTLNEQVPIEYQGVDRIDARYKVIEALKTKGLYIDKKPHPTQLHICSRSGDLLEPVLKPQWYVNCKQMAEKAVEYVKSGQIKFSPEHHQDSWFRWLENIQDWCISRQLWWGNEIPVYKVHFRNQIVKDEESDSDVWVAGKTKEEVIQKVQNQYKCSIDEFTLHQDPDVLDTWFSSSLFPISSLGWPNTLSEDYQKYYPLNLMETGSDILFFWVARMVMMCSTLTGTIPFSTILLHPMIRDSQGRKMSKSLGNVIDPLHVINGVSLQELKDNLTRSNLSEKEKQIAVKGLDKEFPNGIQKCGVDSLRISLSQYPLSGKDINLDMSKIMGNRLFCNKMWNASKFVMQQLADQPDVMVTLDMDNTKFKEITPIDKWILSEMQDLIAMANQNFQTYNLSQISQTLYSFFQYDFCDFYLESFKVQSKTKESYMVLLNVLEQFLRLIHPFMPYISEDLWQRLPKISTNQYPISIMITQYPQVNSSHDQYKDIKPQIHQFKEIIHQIRSFKTQHSLTNQPQSLTIELYMESQQMLDTISQQKNVLEKITNCSVHALSLLTQYNPSTITDKDHIKPNTNFNLVFKNPILTPTTTTTITNNNNNSPSHQQQKEKIKNLIAQLENEINSPLFKEKVPANVQKLKLEKLEKYKLELLK</sequence>
<dbReference type="SUPFAM" id="SSF50677">
    <property type="entry name" value="ValRS/IleRS/LeuRS editing domain"/>
    <property type="match status" value="1"/>
</dbReference>